<feature type="transmembrane region" description="Helical" evidence="5">
    <location>
        <begin position="124"/>
        <end position="144"/>
    </location>
</feature>
<proteinExistence type="predicted"/>
<feature type="transmembrane region" description="Helical" evidence="5">
    <location>
        <begin position="252"/>
        <end position="272"/>
    </location>
</feature>
<feature type="transmembrane region" description="Helical" evidence="5">
    <location>
        <begin position="151"/>
        <end position="170"/>
    </location>
</feature>
<dbReference type="SUPFAM" id="SSF103481">
    <property type="entry name" value="Multidrug resistance efflux transporter EmrE"/>
    <property type="match status" value="1"/>
</dbReference>
<keyword evidence="3 5" id="KW-1133">Transmembrane helix</keyword>
<evidence type="ECO:0000256" key="2">
    <source>
        <dbReference type="ARBA" id="ARBA00022692"/>
    </source>
</evidence>
<keyword evidence="4 5" id="KW-0472">Membrane</keyword>
<feature type="transmembrane region" description="Helical" evidence="5">
    <location>
        <begin position="284"/>
        <end position="302"/>
    </location>
</feature>
<feature type="transmembrane region" description="Helical" evidence="5">
    <location>
        <begin position="176"/>
        <end position="199"/>
    </location>
</feature>
<dbReference type="InterPro" id="IPR050186">
    <property type="entry name" value="TPT_transporter"/>
</dbReference>
<evidence type="ECO:0000256" key="5">
    <source>
        <dbReference type="SAM" id="Phobius"/>
    </source>
</evidence>
<evidence type="ECO:0000313" key="7">
    <source>
        <dbReference type="EnsemblMetazoa" id="XP_014246743.1"/>
    </source>
</evidence>
<dbReference type="AlphaFoldDB" id="A0A8I6RIB5"/>
<dbReference type="KEGG" id="clec:106665073"/>
<evidence type="ECO:0000259" key="6">
    <source>
        <dbReference type="Pfam" id="PF03151"/>
    </source>
</evidence>
<feature type="transmembrane region" description="Helical" evidence="5">
    <location>
        <begin position="23"/>
        <end position="47"/>
    </location>
</feature>
<evidence type="ECO:0000256" key="1">
    <source>
        <dbReference type="ARBA" id="ARBA00004141"/>
    </source>
</evidence>
<dbReference type="OrthoDB" id="18894at2759"/>
<dbReference type="InterPro" id="IPR004853">
    <property type="entry name" value="Sugar_P_trans_dom"/>
</dbReference>
<comment type="subcellular location">
    <subcellularLocation>
        <location evidence="1">Membrane</location>
        <topology evidence="1">Multi-pass membrane protein</topology>
    </subcellularLocation>
</comment>
<name>A0A8I6RIB5_CIMLE</name>
<organism evidence="7 8">
    <name type="scientific">Cimex lectularius</name>
    <name type="common">Bed bug</name>
    <name type="synonym">Acanthia lectularia</name>
    <dbReference type="NCBI Taxonomy" id="79782"/>
    <lineage>
        <taxon>Eukaryota</taxon>
        <taxon>Metazoa</taxon>
        <taxon>Ecdysozoa</taxon>
        <taxon>Arthropoda</taxon>
        <taxon>Hexapoda</taxon>
        <taxon>Insecta</taxon>
        <taxon>Pterygota</taxon>
        <taxon>Neoptera</taxon>
        <taxon>Paraneoptera</taxon>
        <taxon>Hemiptera</taxon>
        <taxon>Heteroptera</taxon>
        <taxon>Panheteroptera</taxon>
        <taxon>Cimicomorpha</taxon>
        <taxon>Cimicidae</taxon>
        <taxon>Cimex</taxon>
    </lineage>
</organism>
<dbReference type="OMA" id="AHLMGDQ"/>
<keyword evidence="8" id="KW-1185">Reference proteome</keyword>
<sequence>MARVLLRDSNDDKTLFKLNKNSYLWTVICSAGIILLYFPLSIGLTFYQQWFLQRFHYPLIVVMIHLVTKFLVAALGRVVWQTWHRRQRVLLDWPTTLRKIAPIGFASGLDIGFSNWGLEFITVTLYTMTKSSTIVFILIFSMLLKLEPKSWFLMVIVGMISGGLFLFTYHSTQFDLHAFLLLLFASLSSGIRWTIAQFVMQKTDLGLSNPLDMIYHTQPWMFLSILPFMIVFEAHLALNALSSLELTKDSSLIWSTALYITLGSLLAVIMEVSEYLIVYQLSSLTLSIAGVFKEICTLILAIEWKGDVISKLNFEGLLLCVGGIILHVVHKVIKGKKEQDLNLHKPVVDEATAHFLAELSTSSDGEDDARDDSSTEVLFSVLHSRDR</sequence>
<reference evidence="7" key="1">
    <citation type="submission" date="2022-01" db="UniProtKB">
        <authorList>
            <consortium name="EnsemblMetazoa"/>
        </authorList>
    </citation>
    <scope>IDENTIFICATION</scope>
</reference>
<evidence type="ECO:0000313" key="8">
    <source>
        <dbReference type="Proteomes" id="UP000494040"/>
    </source>
</evidence>
<evidence type="ECO:0000256" key="4">
    <source>
        <dbReference type="ARBA" id="ARBA00023136"/>
    </source>
</evidence>
<protein>
    <recommendedName>
        <fullName evidence="6">Sugar phosphate transporter domain-containing protein</fullName>
    </recommendedName>
</protein>
<keyword evidence="2 5" id="KW-0812">Transmembrane</keyword>
<dbReference type="InterPro" id="IPR037185">
    <property type="entry name" value="EmrE-like"/>
</dbReference>
<dbReference type="Proteomes" id="UP000494040">
    <property type="component" value="Unassembled WGS sequence"/>
</dbReference>
<gene>
    <name evidence="7" type="primary">106665073</name>
</gene>
<dbReference type="GO" id="GO:0016020">
    <property type="term" value="C:membrane"/>
    <property type="evidence" value="ECO:0007669"/>
    <property type="project" value="UniProtKB-SubCell"/>
</dbReference>
<accession>A0A8I6RIB5</accession>
<dbReference type="EnsemblMetazoa" id="XM_014391257.2">
    <property type="protein sequence ID" value="XP_014246743.1"/>
    <property type="gene ID" value="LOC106665073"/>
</dbReference>
<dbReference type="Pfam" id="PF03151">
    <property type="entry name" value="TPT"/>
    <property type="match status" value="1"/>
</dbReference>
<feature type="transmembrane region" description="Helical" evidence="5">
    <location>
        <begin position="220"/>
        <end position="240"/>
    </location>
</feature>
<feature type="transmembrane region" description="Helical" evidence="5">
    <location>
        <begin position="59"/>
        <end position="80"/>
    </location>
</feature>
<evidence type="ECO:0000256" key="3">
    <source>
        <dbReference type="ARBA" id="ARBA00022989"/>
    </source>
</evidence>
<feature type="domain" description="Sugar phosphate transporter" evidence="6">
    <location>
        <begin position="33"/>
        <end position="326"/>
    </location>
</feature>
<dbReference type="PANTHER" id="PTHR11132">
    <property type="entry name" value="SOLUTE CARRIER FAMILY 35"/>
    <property type="match status" value="1"/>
</dbReference>